<dbReference type="SUPFAM" id="SSF56281">
    <property type="entry name" value="Metallo-hydrolase/oxidoreductase"/>
    <property type="match status" value="1"/>
</dbReference>
<keyword evidence="7" id="KW-0862">Zinc</keyword>
<evidence type="ECO:0000256" key="3">
    <source>
        <dbReference type="ARBA" id="ARBA00022722"/>
    </source>
</evidence>
<accession>T0ZNE4</accession>
<name>T0ZNE4_9ZZZZ</name>
<protein>
    <submittedName>
        <fullName evidence="9">Ribonuclease Z</fullName>
    </submittedName>
</protein>
<evidence type="ECO:0000256" key="1">
    <source>
        <dbReference type="ARBA" id="ARBA00001947"/>
    </source>
</evidence>
<reference evidence="9" key="1">
    <citation type="submission" date="2013-08" db="EMBL/GenBank/DDBJ databases">
        <authorList>
            <person name="Mendez C."/>
            <person name="Richter M."/>
            <person name="Ferrer M."/>
            <person name="Sanchez J."/>
        </authorList>
    </citation>
    <scope>NUCLEOTIDE SEQUENCE</scope>
</reference>
<dbReference type="Gene3D" id="3.60.15.10">
    <property type="entry name" value="Ribonuclease Z/Hydroxyacylglutathione hydrolase-like"/>
    <property type="match status" value="1"/>
</dbReference>
<feature type="non-terminal residue" evidence="9">
    <location>
        <position position="95"/>
    </location>
</feature>
<dbReference type="GO" id="GO:1990180">
    <property type="term" value="P:mitochondrial tRNA 3'-end processing"/>
    <property type="evidence" value="ECO:0007669"/>
    <property type="project" value="TreeGrafter"/>
</dbReference>
<keyword evidence="4" id="KW-0479">Metal-binding</keyword>
<dbReference type="GO" id="GO:0005739">
    <property type="term" value="C:mitochondrion"/>
    <property type="evidence" value="ECO:0007669"/>
    <property type="project" value="TreeGrafter"/>
</dbReference>
<organism evidence="9">
    <name type="scientific">mine drainage metagenome</name>
    <dbReference type="NCBI Taxonomy" id="410659"/>
    <lineage>
        <taxon>unclassified sequences</taxon>
        <taxon>metagenomes</taxon>
        <taxon>ecological metagenomes</taxon>
    </lineage>
</organism>
<feature type="domain" description="Metallo-beta-lactamase" evidence="8">
    <location>
        <begin position="27"/>
        <end position="95"/>
    </location>
</feature>
<dbReference type="InterPro" id="IPR036866">
    <property type="entry name" value="RibonucZ/Hydroxyglut_hydro"/>
</dbReference>
<comment type="cofactor">
    <cofactor evidence="1">
        <name>Zn(2+)</name>
        <dbReference type="ChEBI" id="CHEBI:29105"/>
    </cofactor>
</comment>
<evidence type="ECO:0000256" key="4">
    <source>
        <dbReference type="ARBA" id="ARBA00022723"/>
    </source>
</evidence>
<evidence type="ECO:0000256" key="2">
    <source>
        <dbReference type="ARBA" id="ARBA00022694"/>
    </source>
</evidence>
<reference evidence="9" key="2">
    <citation type="journal article" date="2014" name="ISME J.">
        <title>Microbial stratification in low pH oxic and suboxic macroscopic growths along an acid mine drainage.</title>
        <authorList>
            <person name="Mendez-Garcia C."/>
            <person name="Mesa V."/>
            <person name="Sprenger R.R."/>
            <person name="Richter M."/>
            <person name="Diez M.S."/>
            <person name="Solano J."/>
            <person name="Bargiela R."/>
            <person name="Golyshina O.V."/>
            <person name="Manteca A."/>
            <person name="Ramos J.L."/>
            <person name="Gallego J.R."/>
            <person name="Llorente I."/>
            <person name="Martins Dos Santos V.A."/>
            <person name="Jensen O.N."/>
            <person name="Pelaez A.I."/>
            <person name="Sanchez J."/>
            <person name="Ferrer M."/>
        </authorList>
    </citation>
    <scope>NUCLEOTIDE SEQUENCE</scope>
</reference>
<keyword evidence="5" id="KW-0255">Endonuclease</keyword>
<proteinExistence type="predicted"/>
<dbReference type="Pfam" id="PF12706">
    <property type="entry name" value="Lactamase_B_2"/>
    <property type="match status" value="1"/>
</dbReference>
<gene>
    <name evidence="9" type="ORF">B2A_13763</name>
</gene>
<dbReference type="AlphaFoldDB" id="T0ZNE4"/>
<keyword evidence="2" id="KW-0819">tRNA processing</keyword>
<dbReference type="GO" id="GO:0042781">
    <property type="term" value="F:3'-tRNA processing endoribonuclease activity"/>
    <property type="evidence" value="ECO:0007669"/>
    <property type="project" value="InterPro"/>
</dbReference>
<keyword evidence="6" id="KW-0378">Hydrolase</keyword>
<sequence>MFQEISKKGHITVKGERIGISDITKKEPGKKFVYATDTRPLASTVKAAHDADVLVHETTYGDDLSKFAKERKHSTSAEAAQIAKKASAKLLVLYH</sequence>
<evidence type="ECO:0000259" key="8">
    <source>
        <dbReference type="Pfam" id="PF12706"/>
    </source>
</evidence>
<evidence type="ECO:0000256" key="6">
    <source>
        <dbReference type="ARBA" id="ARBA00022801"/>
    </source>
</evidence>
<evidence type="ECO:0000313" key="9">
    <source>
        <dbReference type="EMBL" id="EQD31310.1"/>
    </source>
</evidence>
<dbReference type="InterPro" id="IPR001279">
    <property type="entry name" value="Metallo-B-lactamas"/>
</dbReference>
<comment type="caution">
    <text evidence="9">The sequence shown here is derived from an EMBL/GenBank/DDBJ whole genome shotgun (WGS) entry which is preliminary data.</text>
</comment>
<keyword evidence="3" id="KW-0540">Nuclease</keyword>
<dbReference type="PANTHER" id="PTHR12553:SF49">
    <property type="entry name" value="ZINC PHOSPHODIESTERASE ELAC PROTEIN 2"/>
    <property type="match status" value="1"/>
</dbReference>
<evidence type="ECO:0000256" key="7">
    <source>
        <dbReference type="ARBA" id="ARBA00022833"/>
    </source>
</evidence>
<dbReference type="PANTHER" id="PTHR12553">
    <property type="entry name" value="ZINC PHOSPHODIESTERASE ELAC PROTEIN 2"/>
    <property type="match status" value="1"/>
</dbReference>
<dbReference type="GO" id="GO:0046872">
    <property type="term" value="F:metal ion binding"/>
    <property type="evidence" value="ECO:0007669"/>
    <property type="project" value="UniProtKB-KW"/>
</dbReference>
<dbReference type="EMBL" id="AUZZ01009974">
    <property type="protein sequence ID" value="EQD31310.1"/>
    <property type="molecule type" value="Genomic_DNA"/>
</dbReference>
<evidence type="ECO:0000256" key="5">
    <source>
        <dbReference type="ARBA" id="ARBA00022759"/>
    </source>
</evidence>
<dbReference type="InterPro" id="IPR047151">
    <property type="entry name" value="RNZ2-like"/>
</dbReference>